<gene>
    <name evidence="1" type="ORF">ACFONL_00160</name>
</gene>
<reference evidence="2" key="1">
    <citation type="journal article" date="2019" name="Int. J. Syst. Evol. Microbiol.">
        <title>The Global Catalogue of Microorganisms (GCM) 10K type strain sequencing project: providing services to taxonomists for standard genome sequencing and annotation.</title>
        <authorList>
            <consortium name="The Broad Institute Genomics Platform"/>
            <consortium name="The Broad Institute Genome Sequencing Center for Infectious Disease"/>
            <person name="Wu L."/>
            <person name="Ma J."/>
        </authorList>
    </citation>
    <scope>NUCLEOTIDE SEQUENCE [LARGE SCALE GENOMIC DNA]</scope>
    <source>
        <strain evidence="2">KCTC 42282</strain>
    </source>
</reference>
<sequence length="119" mass="13527">MTDATTLEQARELAGQLERREHFRHGGTRTQARERLARRLGVLPGTLYNLARDRLKRFDNNLRLALTNYAIRDLQSEIEGLTHELEMARQMGAASRPAGMERIEARLAQVKALMGEATQ</sequence>
<dbReference type="Proteomes" id="UP001595704">
    <property type="component" value="Unassembled WGS sequence"/>
</dbReference>
<comment type="caution">
    <text evidence="1">The sequence shown here is derived from an EMBL/GenBank/DDBJ whole genome shotgun (WGS) entry which is preliminary data.</text>
</comment>
<keyword evidence="2" id="KW-1185">Reference proteome</keyword>
<organism evidence="1 2">
    <name type="scientific">Camelimonas fluminis</name>
    <dbReference type="NCBI Taxonomy" id="1576911"/>
    <lineage>
        <taxon>Bacteria</taxon>
        <taxon>Pseudomonadati</taxon>
        <taxon>Pseudomonadota</taxon>
        <taxon>Alphaproteobacteria</taxon>
        <taxon>Hyphomicrobiales</taxon>
        <taxon>Chelatococcaceae</taxon>
        <taxon>Camelimonas</taxon>
    </lineage>
</organism>
<proteinExistence type="predicted"/>
<dbReference type="RefSeq" id="WP_191321581.1">
    <property type="nucleotide sequence ID" value="NZ_JBHRYC010000003.1"/>
</dbReference>
<accession>A0ABV7UAY1</accession>
<evidence type="ECO:0000313" key="1">
    <source>
        <dbReference type="EMBL" id="MFC3635812.1"/>
    </source>
</evidence>
<name>A0ABV7UAY1_9HYPH</name>
<evidence type="ECO:0000313" key="2">
    <source>
        <dbReference type="Proteomes" id="UP001595704"/>
    </source>
</evidence>
<protein>
    <submittedName>
        <fullName evidence="1">Uncharacterized protein</fullName>
    </submittedName>
</protein>
<dbReference type="EMBL" id="JBHRYC010000003">
    <property type="protein sequence ID" value="MFC3635812.1"/>
    <property type="molecule type" value="Genomic_DNA"/>
</dbReference>